<protein>
    <recommendedName>
        <fullName evidence="4">PPPDE domain-containing protein</fullName>
    </recommendedName>
</protein>
<evidence type="ECO:0000256" key="1">
    <source>
        <dbReference type="ARBA" id="ARBA00008140"/>
    </source>
</evidence>
<evidence type="ECO:0000313" key="5">
    <source>
        <dbReference type="EMBL" id="KAH3677193.1"/>
    </source>
</evidence>
<reference evidence="5" key="2">
    <citation type="submission" date="2021-01" db="EMBL/GenBank/DDBJ databases">
        <authorList>
            <person name="Schikora-Tamarit M.A."/>
        </authorList>
    </citation>
    <scope>NUCLEOTIDE SEQUENCE</scope>
    <source>
        <strain evidence="5">CBS6341</strain>
    </source>
</reference>
<dbReference type="OrthoDB" id="21221at2759"/>
<comment type="caution">
    <text evidence="5">The sequence shown here is derived from an EMBL/GenBank/DDBJ whole genome shotgun (WGS) entry which is preliminary data.</text>
</comment>
<dbReference type="Pfam" id="PF05903">
    <property type="entry name" value="Peptidase_C97"/>
    <property type="match status" value="1"/>
</dbReference>
<evidence type="ECO:0000259" key="4">
    <source>
        <dbReference type="PROSITE" id="PS51858"/>
    </source>
</evidence>
<dbReference type="GO" id="GO:0008233">
    <property type="term" value="F:peptidase activity"/>
    <property type="evidence" value="ECO:0007669"/>
    <property type="project" value="UniProtKB-KW"/>
</dbReference>
<dbReference type="SMART" id="SM01179">
    <property type="entry name" value="DUF862"/>
    <property type="match status" value="1"/>
</dbReference>
<dbReference type="Gene3D" id="3.90.1720.30">
    <property type="entry name" value="PPPDE domains"/>
    <property type="match status" value="1"/>
</dbReference>
<accession>A0A9P8TF18</accession>
<organism evidence="5 6">
    <name type="scientific">Wickerhamomyces mucosus</name>
    <dbReference type="NCBI Taxonomy" id="1378264"/>
    <lineage>
        <taxon>Eukaryota</taxon>
        <taxon>Fungi</taxon>
        <taxon>Dikarya</taxon>
        <taxon>Ascomycota</taxon>
        <taxon>Saccharomycotina</taxon>
        <taxon>Saccharomycetes</taxon>
        <taxon>Phaffomycetales</taxon>
        <taxon>Wickerhamomycetaceae</taxon>
        <taxon>Wickerhamomyces</taxon>
    </lineage>
</organism>
<name>A0A9P8TF18_9ASCO</name>
<feature type="domain" description="PPPDE" evidence="4">
    <location>
        <begin position="9"/>
        <end position="151"/>
    </location>
</feature>
<sequence>MTADEGTQHKVQVYVYDISNGLAKLYSQAFLGTHLDAIYHTSVVVYGKEYYYDQEGIVAGIPQRTRFGQPLEILNKGSTFVPQDILDEFIEDLKTEQFKLGSYKLFENNCNHFTHTILGFLNDGLLDDHILNLPQIVKDSPNGAMIQQMFSNSGL</sequence>
<dbReference type="AlphaFoldDB" id="A0A9P8TF18"/>
<evidence type="ECO:0000256" key="3">
    <source>
        <dbReference type="ARBA" id="ARBA00022801"/>
    </source>
</evidence>
<keyword evidence="6" id="KW-1185">Reference proteome</keyword>
<keyword evidence="2" id="KW-0645">Protease</keyword>
<dbReference type="GO" id="GO:0070646">
    <property type="term" value="P:protein modification by small protein removal"/>
    <property type="evidence" value="ECO:0007669"/>
    <property type="project" value="TreeGrafter"/>
</dbReference>
<evidence type="ECO:0000256" key="2">
    <source>
        <dbReference type="ARBA" id="ARBA00022670"/>
    </source>
</evidence>
<dbReference type="PANTHER" id="PTHR12378">
    <property type="entry name" value="DESUMOYLATING ISOPEPTIDASE"/>
    <property type="match status" value="1"/>
</dbReference>
<comment type="similarity">
    <text evidence="1">Belongs to the DeSI family.</text>
</comment>
<gene>
    <name evidence="5" type="ORF">WICMUC_001774</name>
</gene>
<dbReference type="Proteomes" id="UP000769528">
    <property type="component" value="Unassembled WGS sequence"/>
</dbReference>
<evidence type="ECO:0000313" key="6">
    <source>
        <dbReference type="Proteomes" id="UP000769528"/>
    </source>
</evidence>
<dbReference type="GO" id="GO:0006508">
    <property type="term" value="P:proteolysis"/>
    <property type="evidence" value="ECO:0007669"/>
    <property type="project" value="UniProtKB-KW"/>
</dbReference>
<dbReference type="PROSITE" id="PS51858">
    <property type="entry name" value="PPPDE"/>
    <property type="match status" value="1"/>
</dbReference>
<reference evidence="5" key="1">
    <citation type="journal article" date="2021" name="Open Biol.">
        <title>Shared evolutionary footprints suggest mitochondrial oxidative damage underlies multiple complex I losses in fungi.</title>
        <authorList>
            <person name="Schikora-Tamarit M.A."/>
            <person name="Marcet-Houben M."/>
            <person name="Nosek J."/>
            <person name="Gabaldon T."/>
        </authorList>
    </citation>
    <scope>NUCLEOTIDE SEQUENCE</scope>
    <source>
        <strain evidence="5">CBS6341</strain>
    </source>
</reference>
<proteinExistence type="inferred from homology"/>
<dbReference type="EMBL" id="JAEUBF010000544">
    <property type="protein sequence ID" value="KAH3677193.1"/>
    <property type="molecule type" value="Genomic_DNA"/>
</dbReference>
<keyword evidence="3" id="KW-0378">Hydrolase</keyword>
<dbReference type="InterPro" id="IPR008580">
    <property type="entry name" value="PPPDE_dom"/>
</dbReference>
<dbReference type="PANTHER" id="PTHR12378:SF7">
    <property type="entry name" value="DESUMOYLATING ISOPEPTIDASE 1"/>
    <property type="match status" value="1"/>
</dbReference>
<dbReference type="InterPro" id="IPR042266">
    <property type="entry name" value="PPPDE_sf"/>
</dbReference>